<dbReference type="Pfam" id="PF02016">
    <property type="entry name" value="Peptidase_S66"/>
    <property type="match status" value="1"/>
</dbReference>
<keyword evidence="3" id="KW-0645">Protease</keyword>
<dbReference type="InterPro" id="IPR040921">
    <property type="entry name" value="Peptidase_S66C"/>
</dbReference>
<dbReference type="KEGG" id="camu:CA2015_0846"/>
<feature type="active site" description="Nucleophile" evidence="6">
    <location>
        <position position="143"/>
    </location>
</feature>
<accession>A0A0H4P806</accession>
<evidence type="ECO:0000256" key="3">
    <source>
        <dbReference type="ARBA" id="ARBA00022670"/>
    </source>
</evidence>
<feature type="active site" description="Charge relay system" evidence="6">
    <location>
        <position position="248"/>
    </location>
</feature>
<dbReference type="GO" id="GO:0006508">
    <property type="term" value="P:proteolysis"/>
    <property type="evidence" value="ECO:0007669"/>
    <property type="project" value="UniProtKB-KW"/>
</dbReference>
<evidence type="ECO:0000256" key="2">
    <source>
        <dbReference type="ARBA" id="ARBA00022645"/>
    </source>
</evidence>
<dbReference type="InterPro" id="IPR003507">
    <property type="entry name" value="S66_fam"/>
</dbReference>
<feature type="active site" description="Charge relay system" evidence="6">
    <location>
        <position position="318"/>
    </location>
</feature>
<dbReference type="Pfam" id="PF17676">
    <property type="entry name" value="Peptidase_S66C"/>
    <property type="match status" value="1"/>
</dbReference>
<evidence type="ECO:0000313" key="10">
    <source>
        <dbReference type="Proteomes" id="UP000036520"/>
    </source>
</evidence>
<dbReference type="SUPFAM" id="SSF141986">
    <property type="entry name" value="LD-carboxypeptidase A C-terminal domain-like"/>
    <property type="match status" value="1"/>
</dbReference>
<proteinExistence type="inferred from homology"/>
<feature type="domain" description="LD-carboxypeptidase N-terminal" evidence="7">
    <location>
        <begin position="46"/>
        <end position="163"/>
    </location>
</feature>
<dbReference type="AlphaFoldDB" id="A0A0H4P806"/>
<evidence type="ECO:0000259" key="7">
    <source>
        <dbReference type="Pfam" id="PF02016"/>
    </source>
</evidence>
<dbReference type="InterPro" id="IPR027461">
    <property type="entry name" value="Carboxypeptidase_A_C_sf"/>
</dbReference>
<dbReference type="STRING" id="320787.CA2015_0846"/>
<evidence type="ECO:0000313" key="9">
    <source>
        <dbReference type="EMBL" id="AKP50304.1"/>
    </source>
</evidence>
<dbReference type="PATRIC" id="fig|320787.5.peg.944"/>
<dbReference type="Gene3D" id="3.50.30.60">
    <property type="entry name" value="LD-carboxypeptidase A C-terminal domain-like"/>
    <property type="match status" value="1"/>
</dbReference>
<dbReference type="InterPro" id="IPR029062">
    <property type="entry name" value="Class_I_gatase-like"/>
</dbReference>
<dbReference type="SUPFAM" id="SSF52317">
    <property type="entry name" value="Class I glutamine amidotransferase-like"/>
    <property type="match status" value="1"/>
</dbReference>
<gene>
    <name evidence="9" type="ORF">CA2015_0846</name>
</gene>
<dbReference type="Gene3D" id="3.40.50.10740">
    <property type="entry name" value="Class I glutamine amidotransferase-like"/>
    <property type="match status" value="1"/>
</dbReference>
<feature type="domain" description="LD-carboxypeptidase C-terminal" evidence="8">
    <location>
        <begin position="218"/>
        <end position="333"/>
    </location>
</feature>
<protein>
    <submittedName>
        <fullName evidence="9">Muramoyltetrapeptide carboxypeptidase</fullName>
    </submittedName>
</protein>
<dbReference type="PIRSF" id="PIRSF028757">
    <property type="entry name" value="LD-carboxypeptidase"/>
    <property type="match status" value="1"/>
</dbReference>
<evidence type="ECO:0000256" key="1">
    <source>
        <dbReference type="ARBA" id="ARBA00010233"/>
    </source>
</evidence>
<sequence>MKKRRFLQTIGMSLGFFPILGHSQPLSKPPLLKKLLPNKLQVGDLVGLISPSAATADAMQFTFAKEALEALGLKVLEGKHLQNRRGHLAGTDQERADDLNNMFANKAVKAIICIRGGSGAARILPLIDYEIIKNNPKPLLGYSDITALHNAIYAKTGLITFHGPNGSGSWGKFNVSQFKKVFFEQNDTLHFENELEETEDLVIKENRIKTIYPGKAVGDLIGGNLTVLTSLAGSPYLPSFKNKILFLEDIGEEPYRIDRMMSTLMLMGVFKEIKGFVFGQCTDCDPSGGYGNLTLDQIFDDYLLPHKIPAYRGAMIGHVPKQFLLPVGANVNLDADKGTLTTTQPIFKQSK</sequence>
<keyword evidence="10" id="KW-1185">Reference proteome</keyword>
<dbReference type="OrthoDB" id="9807329at2"/>
<organism evidence="9 10">
    <name type="scientific">Cyclobacterium amurskyense</name>
    <dbReference type="NCBI Taxonomy" id="320787"/>
    <lineage>
        <taxon>Bacteria</taxon>
        <taxon>Pseudomonadati</taxon>
        <taxon>Bacteroidota</taxon>
        <taxon>Cytophagia</taxon>
        <taxon>Cytophagales</taxon>
        <taxon>Cyclobacteriaceae</taxon>
        <taxon>Cyclobacterium</taxon>
    </lineage>
</organism>
<dbReference type="Proteomes" id="UP000036520">
    <property type="component" value="Chromosome"/>
</dbReference>
<dbReference type="EMBL" id="CP012040">
    <property type="protein sequence ID" value="AKP50304.1"/>
    <property type="molecule type" value="Genomic_DNA"/>
</dbReference>
<keyword evidence="4" id="KW-0378">Hydrolase</keyword>
<dbReference type="RefSeq" id="WP_048640760.1">
    <property type="nucleotide sequence ID" value="NZ_CAXBGM010000002.1"/>
</dbReference>
<name>A0A0H4P806_9BACT</name>
<dbReference type="PANTHER" id="PTHR30237:SF2">
    <property type="entry name" value="MUREIN TETRAPEPTIDE CARBOXYPEPTIDASE"/>
    <property type="match status" value="1"/>
</dbReference>
<dbReference type="GO" id="GO:0004180">
    <property type="term" value="F:carboxypeptidase activity"/>
    <property type="evidence" value="ECO:0007669"/>
    <property type="project" value="UniProtKB-KW"/>
</dbReference>
<reference evidence="9 10" key="1">
    <citation type="submission" date="2015-07" db="EMBL/GenBank/DDBJ databases">
        <authorList>
            <person name="Kim K.M."/>
        </authorList>
    </citation>
    <scope>NUCLEOTIDE SEQUENCE [LARGE SCALE GENOMIC DNA]</scope>
    <source>
        <strain evidence="9 10">KCTC 12363</strain>
    </source>
</reference>
<dbReference type="PANTHER" id="PTHR30237">
    <property type="entry name" value="MURAMOYLTETRAPEPTIDE CARBOXYPEPTIDASE"/>
    <property type="match status" value="1"/>
</dbReference>
<dbReference type="InterPro" id="IPR027478">
    <property type="entry name" value="LdcA_N"/>
</dbReference>
<evidence type="ECO:0000256" key="6">
    <source>
        <dbReference type="PIRSR" id="PIRSR028757-1"/>
    </source>
</evidence>
<comment type="similarity">
    <text evidence="1">Belongs to the peptidase S66 family.</text>
</comment>
<dbReference type="InterPro" id="IPR040449">
    <property type="entry name" value="Peptidase_S66_N"/>
</dbReference>
<evidence type="ECO:0000259" key="8">
    <source>
        <dbReference type="Pfam" id="PF17676"/>
    </source>
</evidence>
<dbReference type="CDD" id="cd07025">
    <property type="entry name" value="Peptidase_S66"/>
    <property type="match status" value="1"/>
</dbReference>
<keyword evidence="2 9" id="KW-0121">Carboxypeptidase</keyword>
<keyword evidence="5" id="KW-0720">Serine protease</keyword>
<evidence type="ECO:0000256" key="5">
    <source>
        <dbReference type="ARBA" id="ARBA00022825"/>
    </source>
</evidence>
<dbReference type="GO" id="GO:0008236">
    <property type="term" value="F:serine-type peptidase activity"/>
    <property type="evidence" value="ECO:0007669"/>
    <property type="project" value="UniProtKB-KW"/>
</dbReference>
<evidence type="ECO:0000256" key="4">
    <source>
        <dbReference type="ARBA" id="ARBA00022801"/>
    </source>
</evidence>